<dbReference type="GO" id="GO:0003700">
    <property type="term" value="F:DNA-binding transcription factor activity"/>
    <property type="evidence" value="ECO:0007669"/>
    <property type="project" value="TreeGrafter"/>
</dbReference>
<evidence type="ECO:0000256" key="1">
    <source>
        <dbReference type="ARBA" id="ARBA00023125"/>
    </source>
</evidence>
<dbReference type="Pfam" id="PF00440">
    <property type="entry name" value="TetR_N"/>
    <property type="match status" value="1"/>
</dbReference>
<dbReference type="PRINTS" id="PR00455">
    <property type="entry name" value="HTHTETR"/>
</dbReference>
<dbReference type="InterPro" id="IPR036271">
    <property type="entry name" value="Tet_transcr_reg_TetR-rel_C_sf"/>
</dbReference>
<reference evidence="4 5" key="1">
    <citation type="submission" date="2019-03" db="EMBL/GenBank/DDBJ databases">
        <authorList>
            <person name="Kim M.K.M."/>
        </authorList>
    </citation>
    <scope>NUCLEOTIDE SEQUENCE [LARGE SCALE GENOMIC DNA]</scope>
    <source>
        <strain evidence="4 5">18JY21-1</strain>
    </source>
</reference>
<dbReference type="AlphaFoldDB" id="A0A4R4E8B5"/>
<comment type="caution">
    <text evidence="4">The sequence shown here is derived from an EMBL/GenBank/DDBJ whole genome shotgun (WGS) entry which is preliminary data.</text>
</comment>
<dbReference type="PANTHER" id="PTHR30055">
    <property type="entry name" value="HTH-TYPE TRANSCRIPTIONAL REGULATOR RUTR"/>
    <property type="match status" value="1"/>
</dbReference>
<evidence type="ECO:0000313" key="4">
    <source>
        <dbReference type="EMBL" id="TCZ75789.1"/>
    </source>
</evidence>
<dbReference type="InterPro" id="IPR023772">
    <property type="entry name" value="DNA-bd_HTH_TetR-type_CS"/>
</dbReference>
<dbReference type="PROSITE" id="PS50977">
    <property type="entry name" value="HTH_TETR_2"/>
    <property type="match status" value="1"/>
</dbReference>
<feature type="DNA-binding region" description="H-T-H motif" evidence="2">
    <location>
        <begin position="31"/>
        <end position="50"/>
    </location>
</feature>
<dbReference type="OrthoDB" id="268339at2"/>
<dbReference type="GO" id="GO:0000976">
    <property type="term" value="F:transcription cis-regulatory region binding"/>
    <property type="evidence" value="ECO:0007669"/>
    <property type="project" value="TreeGrafter"/>
</dbReference>
<protein>
    <submittedName>
        <fullName evidence="4">TetR/AcrR family transcriptional regulator</fullName>
    </submittedName>
</protein>
<dbReference type="Gene3D" id="1.10.357.10">
    <property type="entry name" value="Tetracycline Repressor, domain 2"/>
    <property type="match status" value="1"/>
</dbReference>
<keyword evidence="5" id="KW-1185">Reference proteome</keyword>
<dbReference type="InterPro" id="IPR001647">
    <property type="entry name" value="HTH_TetR"/>
</dbReference>
<evidence type="ECO:0000313" key="5">
    <source>
        <dbReference type="Proteomes" id="UP000295418"/>
    </source>
</evidence>
<dbReference type="InterPro" id="IPR009057">
    <property type="entry name" value="Homeodomain-like_sf"/>
</dbReference>
<dbReference type="RefSeq" id="WP_132418977.1">
    <property type="nucleotide sequence ID" value="NZ_SKFG01000016.1"/>
</dbReference>
<proteinExistence type="predicted"/>
<feature type="domain" description="HTH tetR-type" evidence="3">
    <location>
        <begin position="8"/>
        <end position="68"/>
    </location>
</feature>
<dbReference type="EMBL" id="SKFG01000016">
    <property type="protein sequence ID" value="TCZ75789.1"/>
    <property type="molecule type" value="Genomic_DNA"/>
</dbReference>
<keyword evidence="1 2" id="KW-0238">DNA-binding</keyword>
<dbReference type="SUPFAM" id="SSF46689">
    <property type="entry name" value="Homeodomain-like"/>
    <property type="match status" value="1"/>
</dbReference>
<dbReference type="InterPro" id="IPR050109">
    <property type="entry name" value="HTH-type_TetR-like_transc_reg"/>
</dbReference>
<dbReference type="SUPFAM" id="SSF48498">
    <property type="entry name" value="Tetracyclin repressor-like, C-terminal domain"/>
    <property type="match status" value="1"/>
</dbReference>
<gene>
    <name evidence="4" type="ORF">E0485_15525</name>
</gene>
<organism evidence="4 5">
    <name type="scientific">Paenibacillus albiflavus</name>
    <dbReference type="NCBI Taxonomy" id="2545760"/>
    <lineage>
        <taxon>Bacteria</taxon>
        <taxon>Bacillati</taxon>
        <taxon>Bacillota</taxon>
        <taxon>Bacilli</taxon>
        <taxon>Bacillales</taxon>
        <taxon>Paenibacillaceae</taxon>
        <taxon>Paenibacillus</taxon>
    </lineage>
</organism>
<name>A0A4R4E8B5_9BACL</name>
<dbReference type="Proteomes" id="UP000295418">
    <property type="component" value="Unassembled WGS sequence"/>
</dbReference>
<sequence>MNREDKKRLTRQNVLNAAIELFAEQSYEATTITQITERAGIAKGTFFNYFANKEDLICDIQVIWAVEEVRRIKEQPGLLIPHIRYLIMQIDKFHASRQLMLAVNQGIISSPKAIRNQLEQIDELVKALTEVIEEGQRRGEFTSSLPAAMICEIAIQTYLGTRLYWSMGRGDSNLGTQMVVTFELFFKSIMA</sequence>
<accession>A0A4R4E8B5</accession>
<evidence type="ECO:0000256" key="2">
    <source>
        <dbReference type="PROSITE-ProRule" id="PRU00335"/>
    </source>
</evidence>
<evidence type="ECO:0000259" key="3">
    <source>
        <dbReference type="PROSITE" id="PS50977"/>
    </source>
</evidence>
<dbReference type="PROSITE" id="PS01081">
    <property type="entry name" value="HTH_TETR_1"/>
    <property type="match status" value="1"/>
</dbReference>
<dbReference type="PANTHER" id="PTHR30055:SF226">
    <property type="entry name" value="HTH-TYPE TRANSCRIPTIONAL REGULATOR PKSA"/>
    <property type="match status" value="1"/>
</dbReference>